<dbReference type="InterPro" id="IPR013321">
    <property type="entry name" value="Arc_rbn_hlx_hlx"/>
</dbReference>
<organism evidence="2 3">
    <name type="scientific">Conexibacter arvalis</name>
    <dbReference type="NCBI Taxonomy" id="912552"/>
    <lineage>
        <taxon>Bacteria</taxon>
        <taxon>Bacillati</taxon>
        <taxon>Actinomycetota</taxon>
        <taxon>Thermoleophilia</taxon>
        <taxon>Solirubrobacterales</taxon>
        <taxon>Conexibacteraceae</taxon>
        <taxon>Conexibacter</taxon>
    </lineage>
</organism>
<evidence type="ECO:0000313" key="3">
    <source>
        <dbReference type="Proteomes" id="UP000585272"/>
    </source>
</evidence>
<dbReference type="CDD" id="cd22231">
    <property type="entry name" value="RHH_NikR_HicB-like"/>
    <property type="match status" value="1"/>
</dbReference>
<dbReference type="RefSeq" id="WP_183343257.1">
    <property type="nucleotide sequence ID" value="NZ_JACHNU010000004.1"/>
</dbReference>
<dbReference type="InterPro" id="IPR010985">
    <property type="entry name" value="Ribbon_hlx_hlx"/>
</dbReference>
<gene>
    <name evidence="2" type="ORF">BDZ31_003128</name>
</gene>
<proteinExistence type="predicted"/>
<dbReference type="AlphaFoldDB" id="A0A840IH77"/>
<name>A0A840IH77_9ACTN</name>
<feature type="domain" description="Ribbon-helix-helix protein CopG" evidence="1">
    <location>
        <begin position="2"/>
        <end position="36"/>
    </location>
</feature>
<evidence type="ECO:0000259" key="1">
    <source>
        <dbReference type="Pfam" id="PF01402"/>
    </source>
</evidence>
<dbReference type="SUPFAM" id="SSF47598">
    <property type="entry name" value="Ribbon-helix-helix"/>
    <property type="match status" value="1"/>
</dbReference>
<dbReference type="Pfam" id="PF01402">
    <property type="entry name" value="RHH_1"/>
    <property type="match status" value="1"/>
</dbReference>
<dbReference type="Gene3D" id="1.10.1220.10">
    <property type="entry name" value="Met repressor-like"/>
    <property type="match status" value="1"/>
</dbReference>
<reference evidence="2 3" key="1">
    <citation type="submission" date="2020-08" db="EMBL/GenBank/DDBJ databases">
        <title>Genomic Encyclopedia of Archaeal and Bacterial Type Strains, Phase II (KMG-II): from individual species to whole genera.</title>
        <authorList>
            <person name="Goeker M."/>
        </authorList>
    </citation>
    <scope>NUCLEOTIDE SEQUENCE [LARGE SCALE GENOMIC DNA]</scope>
    <source>
        <strain evidence="2 3">DSM 23288</strain>
    </source>
</reference>
<evidence type="ECO:0000313" key="2">
    <source>
        <dbReference type="EMBL" id="MBB4663533.1"/>
    </source>
</evidence>
<dbReference type="GO" id="GO:0006355">
    <property type="term" value="P:regulation of DNA-templated transcription"/>
    <property type="evidence" value="ECO:0007669"/>
    <property type="project" value="InterPro"/>
</dbReference>
<dbReference type="EMBL" id="JACHNU010000004">
    <property type="protein sequence ID" value="MBB4663533.1"/>
    <property type="molecule type" value="Genomic_DNA"/>
</dbReference>
<keyword evidence="3" id="KW-1185">Reference proteome</keyword>
<accession>A0A840IH77</accession>
<sequence length="71" mass="7629">MKLSVSVPDDDVRFLDEYARAHGMASRSAVVQAAIRGLRTAELQDAYGEAFTAWESEGETAVWDPAAGDGL</sequence>
<comment type="caution">
    <text evidence="2">The sequence shown here is derived from an EMBL/GenBank/DDBJ whole genome shotgun (WGS) entry which is preliminary data.</text>
</comment>
<dbReference type="Proteomes" id="UP000585272">
    <property type="component" value="Unassembled WGS sequence"/>
</dbReference>
<protein>
    <submittedName>
        <fullName evidence="2">Arc/MetJ-type ribon-helix-helix transcriptional regulator</fullName>
    </submittedName>
</protein>
<dbReference type="InterPro" id="IPR002145">
    <property type="entry name" value="CopG"/>
</dbReference>